<keyword evidence="1" id="KW-0378">Hydrolase</keyword>
<keyword evidence="2" id="KW-1015">Disulfide bond</keyword>
<dbReference type="Pfam" id="PF01083">
    <property type="entry name" value="Cutinase"/>
    <property type="match status" value="1"/>
</dbReference>
<keyword evidence="5" id="KW-1185">Reference proteome</keyword>
<dbReference type="InterPro" id="IPR000675">
    <property type="entry name" value="Cutinase/axe"/>
</dbReference>
<evidence type="ECO:0000256" key="3">
    <source>
        <dbReference type="SAM" id="SignalP"/>
    </source>
</evidence>
<evidence type="ECO:0000256" key="1">
    <source>
        <dbReference type="ARBA" id="ARBA00022801"/>
    </source>
</evidence>
<proteinExistence type="predicted"/>
<evidence type="ECO:0000313" key="4">
    <source>
        <dbReference type="EMBL" id="KAF5680863.1"/>
    </source>
</evidence>
<reference evidence="4 5" key="1">
    <citation type="submission" date="2020-05" db="EMBL/GenBank/DDBJ databases">
        <title>Identification and distribution of gene clusters putatively required for synthesis of sphingolipid metabolism inhibitors in phylogenetically diverse species of the filamentous fungus Fusarium.</title>
        <authorList>
            <person name="Kim H.-S."/>
            <person name="Busman M."/>
            <person name="Brown D.W."/>
            <person name="Divon H."/>
            <person name="Uhlig S."/>
            <person name="Proctor R.H."/>
        </authorList>
    </citation>
    <scope>NUCLEOTIDE SEQUENCE [LARGE SCALE GENOMIC DNA]</scope>
    <source>
        <strain evidence="4 5">NRRL 20693</strain>
    </source>
</reference>
<name>A0A8H5U4I1_FUSHE</name>
<sequence>MISFMLLLSFFVALVVALPASALNTTTCAKGAHIIVARGSLEAQGPGAMGALAEEIIKLIPGSDMEALVYPALYDEYLQSQPEGVRVMTSVGAHVIADTMCGASSTGFPGTLPQPAYVTDHVASIILMGDPSLTEGQTFLVGSSKGNGMFPRNLPEGCEGIASKTVSVCDAGDPFCEAGGKDLSVHLSYIKVWGEYAVSYAVKAYTAINKSRD</sequence>
<dbReference type="InterPro" id="IPR029058">
    <property type="entry name" value="AB_hydrolase_fold"/>
</dbReference>
<dbReference type="EMBL" id="JAAGWQ010000003">
    <property type="protein sequence ID" value="KAF5680863.1"/>
    <property type="molecule type" value="Genomic_DNA"/>
</dbReference>
<feature type="signal peptide" evidence="3">
    <location>
        <begin position="1"/>
        <end position="17"/>
    </location>
</feature>
<dbReference type="OrthoDB" id="6020543at2759"/>
<accession>A0A8H5U4I1</accession>
<dbReference type="SMART" id="SM01110">
    <property type="entry name" value="Cutinase"/>
    <property type="match status" value="1"/>
</dbReference>
<protein>
    <submittedName>
        <fullName evidence="4">Acetylxylan esterase 2</fullName>
    </submittedName>
</protein>
<dbReference type="PANTHER" id="PTHR33630">
    <property type="entry name" value="CUTINASE RV1984C-RELATED-RELATED"/>
    <property type="match status" value="1"/>
</dbReference>
<feature type="chain" id="PRO_5034060360" evidence="3">
    <location>
        <begin position="18"/>
        <end position="213"/>
    </location>
</feature>
<keyword evidence="3" id="KW-0732">Signal</keyword>
<comment type="caution">
    <text evidence="4">The sequence shown here is derived from an EMBL/GenBank/DDBJ whole genome shotgun (WGS) entry which is preliminary data.</text>
</comment>
<dbReference type="Proteomes" id="UP000567885">
    <property type="component" value="Unassembled WGS sequence"/>
</dbReference>
<dbReference type="AlphaFoldDB" id="A0A8H5U4I1"/>
<gene>
    <name evidence="4" type="ORF">FHETE_251</name>
</gene>
<dbReference type="Gene3D" id="3.40.50.1820">
    <property type="entry name" value="alpha/beta hydrolase"/>
    <property type="match status" value="2"/>
</dbReference>
<organism evidence="4 5">
    <name type="scientific">Fusarium heterosporum</name>
    <dbReference type="NCBI Taxonomy" id="42747"/>
    <lineage>
        <taxon>Eukaryota</taxon>
        <taxon>Fungi</taxon>
        <taxon>Dikarya</taxon>
        <taxon>Ascomycota</taxon>
        <taxon>Pezizomycotina</taxon>
        <taxon>Sordariomycetes</taxon>
        <taxon>Hypocreomycetidae</taxon>
        <taxon>Hypocreales</taxon>
        <taxon>Nectriaceae</taxon>
        <taxon>Fusarium</taxon>
        <taxon>Fusarium heterosporum species complex</taxon>
    </lineage>
</organism>
<dbReference type="GO" id="GO:0052689">
    <property type="term" value="F:carboxylic ester hydrolase activity"/>
    <property type="evidence" value="ECO:0007669"/>
    <property type="project" value="UniProtKB-ARBA"/>
</dbReference>
<evidence type="ECO:0000256" key="2">
    <source>
        <dbReference type="ARBA" id="ARBA00023157"/>
    </source>
</evidence>
<dbReference type="SUPFAM" id="SSF53474">
    <property type="entry name" value="alpha/beta-Hydrolases"/>
    <property type="match status" value="1"/>
</dbReference>
<evidence type="ECO:0000313" key="5">
    <source>
        <dbReference type="Proteomes" id="UP000567885"/>
    </source>
</evidence>
<dbReference type="PANTHER" id="PTHR33630:SF9">
    <property type="entry name" value="CUTINASE 4"/>
    <property type="match status" value="1"/>
</dbReference>